<proteinExistence type="inferred from homology"/>
<dbReference type="EMBL" id="CP042434">
    <property type="protein sequence ID" value="QEC72140.1"/>
    <property type="molecule type" value="Genomic_DNA"/>
</dbReference>
<dbReference type="PANTHER" id="PTHR33209">
    <property type="entry name" value="PROTEASE 4"/>
    <property type="match status" value="1"/>
</dbReference>
<dbReference type="KEGG" id="agi:FSB73_11125"/>
<keyword evidence="3" id="KW-0378">Hydrolase</keyword>
<dbReference type="OrthoDB" id="9764363at2"/>
<dbReference type="Gene3D" id="3.90.226.10">
    <property type="entry name" value="2-enoyl-CoA Hydratase, Chain A, domain 1"/>
    <property type="match status" value="1"/>
</dbReference>
<dbReference type="SUPFAM" id="SSF52096">
    <property type="entry name" value="ClpP/crotonase"/>
    <property type="match status" value="1"/>
</dbReference>
<sequence>MQASVDSVYHTFTSRVAAGRDTSITYIDSIGQGRVWTGLHAQKIGLVDAIGGLDDAIDYAAKQAHSTSYRVSTFPVKQSILSQLLNSDDNRDEDINLKLKATGISPELVDFIDRTRELKAMMNQPQAKMPYELKIR</sequence>
<dbReference type="InterPro" id="IPR029045">
    <property type="entry name" value="ClpP/crotonase-like_dom_sf"/>
</dbReference>
<dbReference type="PANTHER" id="PTHR33209:SF1">
    <property type="entry name" value="PEPTIDASE S49 DOMAIN-CONTAINING PROTEIN"/>
    <property type="match status" value="1"/>
</dbReference>
<dbReference type="GO" id="GO:0006508">
    <property type="term" value="P:proteolysis"/>
    <property type="evidence" value="ECO:0007669"/>
    <property type="project" value="UniProtKB-KW"/>
</dbReference>
<accession>A0A5B8VKV8</accession>
<evidence type="ECO:0000256" key="3">
    <source>
        <dbReference type="ARBA" id="ARBA00022801"/>
    </source>
</evidence>
<reference evidence="6 7" key="1">
    <citation type="journal article" date="2017" name="Int. J. Syst. Evol. Microbiol.">
        <title>Arachidicoccus ginsenosidivorans sp. nov., with ginsenoside-converting activity isolated from ginseng cultivating soil.</title>
        <authorList>
            <person name="Siddiqi M.Z."/>
            <person name="Aslam Z."/>
            <person name="Im W.T."/>
        </authorList>
    </citation>
    <scope>NUCLEOTIDE SEQUENCE [LARGE SCALE GENOMIC DNA]</scope>
    <source>
        <strain evidence="6 7">Gsoil 809</strain>
    </source>
</reference>
<evidence type="ECO:0000313" key="7">
    <source>
        <dbReference type="Proteomes" id="UP000321291"/>
    </source>
</evidence>
<keyword evidence="4" id="KW-0720">Serine protease</keyword>
<evidence type="ECO:0000313" key="6">
    <source>
        <dbReference type="EMBL" id="QEC72140.1"/>
    </source>
</evidence>
<feature type="domain" description="Peptidase S49" evidence="5">
    <location>
        <begin position="1"/>
        <end position="64"/>
    </location>
</feature>
<dbReference type="Pfam" id="PF01343">
    <property type="entry name" value="Peptidase_S49"/>
    <property type="match status" value="1"/>
</dbReference>
<keyword evidence="7" id="KW-1185">Reference proteome</keyword>
<dbReference type="Proteomes" id="UP000321291">
    <property type="component" value="Chromosome"/>
</dbReference>
<name>A0A5B8VKV8_9BACT</name>
<protein>
    <recommendedName>
        <fullName evidence="5">Peptidase S49 domain-containing protein</fullName>
    </recommendedName>
</protein>
<dbReference type="InterPro" id="IPR002142">
    <property type="entry name" value="Peptidase_S49"/>
</dbReference>
<evidence type="ECO:0000259" key="5">
    <source>
        <dbReference type="Pfam" id="PF01343"/>
    </source>
</evidence>
<evidence type="ECO:0000256" key="1">
    <source>
        <dbReference type="ARBA" id="ARBA00008683"/>
    </source>
</evidence>
<comment type="similarity">
    <text evidence="1">Belongs to the peptidase S49 family.</text>
</comment>
<gene>
    <name evidence="6" type="ORF">FSB73_11125</name>
</gene>
<evidence type="ECO:0000256" key="4">
    <source>
        <dbReference type="ARBA" id="ARBA00022825"/>
    </source>
</evidence>
<dbReference type="AlphaFoldDB" id="A0A5B8VKV8"/>
<evidence type="ECO:0000256" key="2">
    <source>
        <dbReference type="ARBA" id="ARBA00022670"/>
    </source>
</evidence>
<keyword evidence="2" id="KW-0645">Protease</keyword>
<organism evidence="6 7">
    <name type="scientific">Arachidicoccus ginsenosidivorans</name>
    <dbReference type="NCBI Taxonomy" id="496057"/>
    <lineage>
        <taxon>Bacteria</taxon>
        <taxon>Pseudomonadati</taxon>
        <taxon>Bacteroidota</taxon>
        <taxon>Chitinophagia</taxon>
        <taxon>Chitinophagales</taxon>
        <taxon>Chitinophagaceae</taxon>
        <taxon>Arachidicoccus</taxon>
    </lineage>
</organism>
<dbReference type="GO" id="GO:0008236">
    <property type="term" value="F:serine-type peptidase activity"/>
    <property type="evidence" value="ECO:0007669"/>
    <property type="project" value="UniProtKB-KW"/>
</dbReference>